<dbReference type="Proteomes" id="UP000008084">
    <property type="component" value="Chromosome"/>
</dbReference>
<dbReference type="SMR" id="A0A0H3NK69"/>
<evidence type="ECO:0000313" key="2">
    <source>
        <dbReference type="Proteomes" id="UP000008084"/>
    </source>
</evidence>
<gene>
    <name evidence="1" type="ordered locus">Y11_27021</name>
</gene>
<dbReference type="RefSeq" id="WP_005163183.1">
    <property type="nucleotide sequence ID" value="NC_017564.1"/>
</dbReference>
<protein>
    <submittedName>
        <fullName evidence="1">Putative exported protein</fullName>
    </submittedName>
</protein>
<dbReference type="GeneID" id="31410683"/>
<dbReference type="HOGENOM" id="CLU_2060599_0_0_6"/>
<evidence type="ECO:0000313" key="1">
    <source>
        <dbReference type="EMBL" id="CBY25479.1"/>
    </source>
</evidence>
<organism evidence="1 2">
    <name type="scientific">Yersinia enterocolitica subsp. palearctica serotype O:3 (strain DSM 13030 / CIP 106945 / Y11)</name>
    <dbReference type="NCBI Taxonomy" id="930944"/>
    <lineage>
        <taxon>Bacteria</taxon>
        <taxon>Pseudomonadati</taxon>
        <taxon>Pseudomonadota</taxon>
        <taxon>Gammaproteobacteria</taxon>
        <taxon>Enterobacterales</taxon>
        <taxon>Yersiniaceae</taxon>
        <taxon>Yersinia</taxon>
    </lineage>
</organism>
<dbReference type="KEGG" id="yey:Y11_27021"/>
<sequence length="119" mass="13417">MINLRILTFVAKTALSLMVVAIVMWMIQTGRSLERLNIENVALNKQIVQFGEINQKLNNQILLTTAHLQKVQELERIEGEKSGELQKRLRQAQKGNPCADEPVPADVIRMQQQAIGNGK</sequence>
<proteinExistence type="predicted"/>
<accession>A0A0H3NK69</accession>
<dbReference type="EMBL" id="FR729477">
    <property type="protein sequence ID" value="CBY25479.1"/>
    <property type="molecule type" value="Genomic_DNA"/>
</dbReference>
<reference evidence="1 2" key="1">
    <citation type="journal article" date="2011" name="J. Bacteriol.">
        <title>Complete genome sequence of Yersinia enterocolitica subsp. palearctica serogroup O:3.</title>
        <authorList>
            <person name="Batzilla J."/>
            <person name="Hoper D."/>
            <person name="Antonenka U."/>
            <person name="Heesemann J."/>
            <person name="Rakin A."/>
        </authorList>
    </citation>
    <scope>NUCLEOTIDE SEQUENCE [LARGE SCALE GENOMIC DNA]</scope>
    <source>
        <strain evidence="2">DSM 13030 / CIP 106945 / Y11</strain>
    </source>
</reference>
<dbReference type="AlphaFoldDB" id="A0A0H3NK69"/>
<dbReference type="PATRIC" id="fig|930944.6.peg.2689"/>
<name>A0A0H3NK69_YERE1</name>